<gene>
    <name evidence="2" type="ORF">Tco_0940200</name>
</gene>
<name>A0ABQ5DMC4_9ASTR</name>
<feature type="domain" description="Retrotransposon Copia-like N-terminal" evidence="1">
    <location>
        <begin position="27"/>
        <end position="66"/>
    </location>
</feature>
<sequence length="342" mass="38535">MSGGASGSNNILNDALDAGNPLHLQTNDNNNGSLINIKLIGSENYRFWATAMKIALQAKNNMCFVDEPCVKSADVSSVPLTNRWERCNVIVMSWLLSSIFEDLYLSQVYFENAAEKINNYKQNGLSVSEYYHKLNSLWSEFDILTKLAPYSCDAKAELGKHKLLMKLMQFLMDLDKVYQPIRSSLLTQTELPDVKDAFVIVCREESHRSLRTELDSPEVVSTMRSSRMSKLPEKLNDSVLDNKIKLDIAYVVHCLSQHMHSPLLSHFETALRVLRYLKSAPSAGIVYTKSSSRFVSAYADSDWAKCKMTRTSVSGYCVFVFGGLVSWKSKKQATLSRFSAET</sequence>
<dbReference type="CDD" id="cd09272">
    <property type="entry name" value="RNase_HI_RT_Ty1"/>
    <property type="match status" value="1"/>
</dbReference>
<proteinExistence type="predicted"/>
<dbReference type="Pfam" id="PF14244">
    <property type="entry name" value="Retrotran_gag_3"/>
    <property type="match status" value="1"/>
</dbReference>
<reference evidence="2" key="2">
    <citation type="submission" date="2022-01" db="EMBL/GenBank/DDBJ databases">
        <authorList>
            <person name="Yamashiro T."/>
            <person name="Shiraishi A."/>
            <person name="Satake H."/>
            <person name="Nakayama K."/>
        </authorList>
    </citation>
    <scope>NUCLEOTIDE SEQUENCE</scope>
</reference>
<dbReference type="Proteomes" id="UP001151760">
    <property type="component" value="Unassembled WGS sequence"/>
</dbReference>
<organism evidence="2 3">
    <name type="scientific">Tanacetum coccineum</name>
    <dbReference type="NCBI Taxonomy" id="301880"/>
    <lineage>
        <taxon>Eukaryota</taxon>
        <taxon>Viridiplantae</taxon>
        <taxon>Streptophyta</taxon>
        <taxon>Embryophyta</taxon>
        <taxon>Tracheophyta</taxon>
        <taxon>Spermatophyta</taxon>
        <taxon>Magnoliopsida</taxon>
        <taxon>eudicotyledons</taxon>
        <taxon>Gunneridae</taxon>
        <taxon>Pentapetalae</taxon>
        <taxon>asterids</taxon>
        <taxon>campanulids</taxon>
        <taxon>Asterales</taxon>
        <taxon>Asteraceae</taxon>
        <taxon>Asteroideae</taxon>
        <taxon>Anthemideae</taxon>
        <taxon>Anthemidinae</taxon>
        <taxon>Tanacetum</taxon>
    </lineage>
</organism>
<evidence type="ECO:0000313" key="3">
    <source>
        <dbReference type="Proteomes" id="UP001151760"/>
    </source>
</evidence>
<accession>A0ABQ5DMC4</accession>
<comment type="caution">
    <text evidence="2">The sequence shown here is derived from an EMBL/GenBank/DDBJ whole genome shotgun (WGS) entry which is preliminary data.</text>
</comment>
<reference evidence="2" key="1">
    <citation type="journal article" date="2022" name="Int. J. Mol. Sci.">
        <title>Draft Genome of Tanacetum Coccineum: Genomic Comparison of Closely Related Tanacetum-Family Plants.</title>
        <authorList>
            <person name="Yamashiro T."/>
            <person name="Shiraishi A."/>
            <person name="Nakayama K."/>
            <person name="Satake H."/>
        </authorList>
    </citation>
    <scope>NUCLEOTIDE SEQUENCE</scope>
</reference>
<dbReference type="PANTHER" id="PTHR37610">
    <property type="entry name" value="CCHC-TYPE DOMAIN-CONTAINING PROTEIN"/>
    <property type="match status" value="1"/>
</dbReference>
<evidence type="ECO:0000313" key="2">
    <source>
        <dbReference type="EMBL" id="GJT40335.1"/>
    </source>
</evidence>
<protein>
    <submittedName>
        <fullName evidence="2">Ribonuclease H-like domain-containing protein</fullName>
    </submittedName>
</protein>
<evidence type="ECO:0000259" key="1">
    <source>
        <dbReference type="Pfam" id="PF14244"/>
    </source>
</evidence>
<dbReference type="PANTHER" id="PTHR37610:SF78">
    <property type="entry name" value="GAG-POLYPEPTIDE OF LTR COPIA-TYPE-RELATED"/>
    <property type="match status" value="1"/>
</dbReference>
<dbReference type="InterPro" id="IPR029472">
    <property type="entry name" value="Copia-like_N"/>
</dbReference>
<keyword evidence="3" id="KW-1185">Reference proteome</keyword>
<dbReference type="EMBL" id="BQNB010015463">
    <property type="protein sequence ID" value="GJT40335.1"/>
    <property type="molecule type" value="Genomic_DNA"/>
</dbReference>